<proteinExistence type="predicted"/>
<accession>A0AAE1D629</accession>
<reference evidence="1" key="1">
    <citation type="journal article" date="2023" name="G3 (Bethesda)">
        <title>A reference genome for the long-term kleptoplast-retaining sea slug Elysia crispata morphotype clarki.</title>
        <authorList>
            <person name="Eastman K.E."/>
            <person name="Pendleton A.L."/>
            <person name="Shaikh M.A."/>
            <person name="Suttiyut T."/>
            <person name="Ogas R."/>
            <person name="Tomko P."/>
            <person name="Gavelis G."/>
            <person name="Widhalm J.R."/>
            <person name="Wisecaver J.H."/>
        </authorList>
    </citation>
    <scope>NUCLEOTIDE SEQUENCE</scope>
    <source>
        <strain evidence="1">ECLA1</strain>
    </source>
</reference>
<organism evidence="1 2">
    <name type="scientific">Elysia crispata</name>
    <name type="common">lettuce slug</name>
    <dbReference type="NCBI Taxonomy" id="231223"/>
    <lineage>
        <taxon>Eukaryota</taxon>
        <taxon>Metazoa</taxon>
        <taxon>Spiralia</taxon>
        <taxon>Lophotrochozoa</taxon>
        <taxon>Mollusca</taxon>
        <taxon>Gastropoda</taxon>
        <taxon>Heterobranchia</taxon>
        <taxon>Euthyneura</taxon>
        <taxon>Panpulmonata</taxon>
        <taxon>Sacoglossa</taxon>
        <taxon>Placobranchoidea</taxon>
        <taxon>Plakobranchidae</taxon>
        <taxon>Elysia</taxon>
    </lineage>
</organism>
<evidence type="ECO:0000313" key="2">
    <source>
        <dbReference type="Proteomes" id="UP001283361"/>
    </source>
</evidence>
<dbReference type="AlphaFoldDB" id="A0AAE1D629"/>
<comment type="caution">
    <text evidence="1">The sequence shown here is derived from an EMBL/GenBank/DDBJ whole genome shotgun (WGS) entry which is preliminary data.</text>
</comment>
<evidence type="ECO:0000313" key="1">
    <source>
        <dbReference type="EMBL" id="KAK3758701.1"/>
    </source>
</evidence>
<dbReference type="EMBL" id="JAWDGP010005236">
    <property type="protein sequence ID" value="KAK3758701.1"/>
    <property type="molecule type" value="Genomic_DNA"/>
</dbReference>
<name>A0AAE1D629_9GAST</name>
<keyword evidence="2" id="KW-1185">Reference proteome</keyword>
<protein>
    <submittedName>
        <fullName evidence="1">Uncharacterized protein</fullName>
    </submittedName>
</protein>
<gene>
    <name evidence="1" type="ORF">RRG08_046672</name>
</gene>
<dbReference type="Proteomes" id="UP001283361">
    <property type="component" value="Unassembled WGS sequence"/>
</dbReference>
<sequence>MWRKKSLSCYNKLHIRFLQIALLNAHIVSSKAETTAFSWNFMRDVISDPIFPGAAVAEKGMGWGCDHRSTVYEFDLTFSKQGQATKSVECVVPRTLERISDIPTQTKPLLSSLLQKV</sequence>